<keyword evidence="6" id="KW-0769">Symport</keyword>
<dbReference type="Proteomes" id="UP000322545">
    <property type="component" value="Unassembled WGS sequence"/>
</dbReference>
<feature type="transmembrane region" description="Helical" evidence="14">
    <location>
        <begin position="568"/>
        <end position="588"/>
    </location>
</feature>
<sequence>MPAPSPVMWILLFGFVYIAVVLFWARQAATANGNYQSYFSAGHSLSPWVSALVLAGSSVSAWFTLGSADILARDGFVHGYLLQAGVLLALPGVLFFKRSWFIAQRYRVSSQAELFKLYYDSQALVVIVACVALLFAVGFAGMQLRAISQIASSVSGGSISAFTIGCALSLILLGYVVIGGMRAIGFLGVLQTVSLISATLVLSFLILVEAGLIGAINARMQALAADSVGAQAFEVSGVIQFVAGLGRGSFYDHPVSAVTNLSSAYALLGIGLSPFALKIVLSTRNTKAIAAGQTWVLAGFFGLLVLLPVGVIGAAGLGRAEFISHSYLAALAQSSPWLTAWVVLGFAAGMQVMAGLALLVAAETVVRHVYKPFFASAMSRRQTVTLTRIFVAVLAVVVVLMAFLAPVSTSALGAFALSASAQLLIPMLGLCWFGWMTRPAVLAGVGFGLFAAFVTDALGIGILGYLGLDVPWGRYPWTIHSAAWGLFFNILVCLLVSAISQNAARTEFRQHLRAFVSEALSGQGTAPLNSYAWAAGLAWGFLAVGPGLIFGNYAFVSDGGWSMDFPSLWVWAMLFWLLGVTLVWLLAYRMQMASHVDLDITSYEPPPTLRPDQSAAEARRLRSLIIFALAGAGLIILTVWSFGGAG</sequence>
<keyword evidence="3" id="KW-0813">Transport</keyword>
<evidence type="ECO:0000256" key="2">
    <source>
        <dbReference type="ARBA" id="ARBA00006434"/>
    </source>
</evidence>
<dbReference type="AlphaFoldDB" id="A0A1M7D4F2"/>
<dbReference type="InterPro" id="IPR050277">
    <property type="entry name" value="Sodium:Solute_Symporter"/>
</dbReference>
<feature type="transmembrane region" description="Helical" evidence="14">
    <location>
        <begin position="117"/>
        <end position="139"/>
    </location>
</feature>
<feature type="transmembrane region" description="Helical" evidence="14">
    <location>
        <begin position="338"/>
        <end position="362"/>
    </location>
</feature>
<dbReference type="Gene3D" id="1.20.1730.10">
    <property type="entry name" value="Sodium/glucose cotransporter"/>
    <property type="match status" value="1"/>
</dbReference>
<feature type="transmembrane region" description="Helical" evidence="14">
    <location>
        <begin position="159"/>
        <end position="178"/>
    </location>
</feature>
<dbReference type="GO" id="GO:0015293">
    <property type="term" value="F:symporter activity"/>
    <property type="evidence" value="ECO:0007669"/>
    <property type="project" value="UniProtKB-KW"/>
</dbReference>
<evidence type="ECO:0000256" key="10">
    <source>
        <dbReference type="ARBA" id="ARBA00023136"/>
    </source>
</evidence>
<dbReference type="EMBL" id="FRCB01000002">
    <property type="protein sequence ID" value="SHL74330.1"/>
    <property type="molecule type" value="Genomic_DNA"/>
</dbReference>
<gene>
    <name evidence="15" type="ORF">SAMN05443432_102423</name>
</gene>
<evidence type="ECO:0000256" key="1">
    <source>
        <dbReference type="ARBA" id="ARBA00004651"/>
    </source>
</evidence>
<keyword evidence="10 14" id="KW-0472">Membrane</keyword>
<feature type="transmembrane region" description="Helical" evidence="14">
    <location>
        <begin position="531"/>
        <end position="556"/>
    </location>
</feature>
<feature type="transmembrane region" description="Helical" evidence="14">
    <location>
        <begin position="411"/>
        <end position="433"/>
    </location>
</feature>
<reference evidence="15 16" key="1">
    <citation type="submission" date="2016-11" db="EMBL/GenBank/DDBJ databases">
        <authorList>
            <person name="Varghese N."/>
            <person name="Submissions S."/>
        </authorList>
    </citation>
    <scope>NUCLEOTIDE SEQUENCE [LARGE SCALE GENOMIC DNA]</scope>
    <source>
        <strain evidence="15 16">DSM 28249</strain>
    </source>
</reference>
<protein>
    <submittedName>
        <fullName evidence="15">Solute:Na+ symporter, SSS family</fullName>
    </submittedName>
</protein>
<feature type="transmembrane region" description="Helical" evidence="14">
    <location>
        <begin position="295"/>
        <end position="318"/>
    </location>
</feature>
<evidence type="ECO:0000256" key="9">
    <source>
        <dbReference type="ARBA" id="ARBA00023065"/>
    </source>
</evidence>
<evidence type="ECO:0000256" key="7">
    <source>
        <dbReference type="ARBA" id="ARBA00022989"/>
    </source>
</evidence>
<evidence type="ECO:0000313" key="15">
    <source>
        <dbReference type="EMBL" id="SHL74330.1"/>
    </source>
</evidence>
<dbReference type="Pfam" id="PF00474">
    <property type="entry name" value="SSF"/>
    <property type="match status" value="1"/>
</dbReference>
<dbReference type="GO" id="GO:0006814">
    <property type="term" value="P:sodium ion transport"/>
    <property type="evidence" value="ECO:0007669"/>
    <property type="project" value="UniProtKB-KW"/>
</dbReference>
<evidence type="ECO:0000256" key="3">
    <source>
        <dbReference type="ARBA" id="ARBA00022448"/>
    </source>
</evidence>
<feature type="transmembrane region" description="Helical" evidence="14">
    <location>
        <begin position="185"/>
        <end position="208"/>
    </location>
</feature>
<feature type="transmembrane region" description="Helical" evidence="14">
    <location>
        <begin position="624"/>
        <end position="643"/>
    </location>
</feature>
<comment type="catalytic activity">
    <reaction evidence="12">
        <text>L-proline(in) + Na(+)(in) = L-proline(out) + Na(+)(out)</text>
        <dbReference type="Rhea" id="RHEA:28967"/>
        <dbReference type="ChEBI" id="CHEBI:29101"/>
        <dbReference type="ChEBI" id="CHEBI:60039"/>
    </reaction>
</comment>
<keyword evidence="9" id="KW-0406">Ion transport</keyword>
<feature type="transmembrane region" description="Helical" evidence="14">
    <location>
        <begin position="45"/>
        <end position="65"/>
    </location>
</feature>
<feature type="transmembrane region" description="Helical" evidence="14">
    <location>
        <begin position="77"/>
        <end position="96"/>
    </location>
</feature>
<evidence type="ECO:0000256" key="6">
    <source>
        <dbReference type="ARBA" id="ARBA00022847"/>
    </source>
</evidence>
<keyword evidence="8" id="KW-0915">Sodium</keyword>
<keyword evidence="16" id="KW-1185">Reference proteome</keyword>
<keyword evidence="7 14" id="KW-1133">Transmembrane helix</keyword>
<evidence type="ECO:0000256" key="14">
    <source>
        <dbReference type="SAM" id="Phobius"/>
    </source>
</evidence>
<dbReference type="InterPro" id="IPR038377">
    <property type="entry name" value="Na/Glc_symporter_sf"/>
</dbReference>
<dbReference type="RefSeq" id="WP_149778744.1">
    <property type="nucleotide sequence ID" value="NZ_FRCB01000002.1"/>
</dbReference>
<keyword evidence="5 14" id="KW-0812">Transmembrane</keyword>
<evidence type="ECO:0000256" key="5">
    <source>
        <dbReference type="ARBA" id="ARBA00022692"/>
    </source>
</evidence>
<dbReference type="InterPro" id="IPR001734">
    <property type="entry name" value="Na/solute_symporter"/>
</dbReference>
<evidence type="ECO:0000313" key="16">
    <source>
        <dbReference type="Proteomes" id="UP000322545"/>
    </source>
</evidence>
<keyword evidence="11" id="KW-0739">Sodium transport</keyword>
<comment type="subcellular location">
    <subcellularLocation>
        <location evidence="1">Cell membrane</location>
        <topology evidence="1">Multi-pass membrane protein</topology>
    </subcellularLocation>
</comment>
<evidence type="ECO:0000256" key="13">
    <source>
        <dbReference type="RuleBase" id="RU362091"/>
    </source>
</evidence>
<accession>A0A1M7D4F2</accession>
<evidence type="ECO:0000256" key="4">
    <source>
        <dbReference type="ARBA" id="ARBA00022475"/>
    </source>
</evidence>
<feature type="transmembrane region" description="Helical" evidence="14">
    <location>
        <begin position="477"/>
        <end position="499"/>
    </location>
</feature>
<dbReference type="PANTHER" id="PTHR48086">
    <property type="entry name" value="SODIUM/PROLINE SYMPORTER-RELATED"/>
    <property type="match status" value="1"/>
</dbReference>
<evidence type="ECO:0000256" key="12">
    <source>
        <dbReference type="ARBA" id="ARBA00033708"/>
    </source>
</evidence>
<dbReference type="PANTHER" id="PTHR48086:SF3">
    <property type="entry name" value="SODIUM_PROLINE SYMPORTER"/>
    <property type="match status" value="1"/>
</dbReference>
<name>A0A1M7D4F2_9RHOB</name>
<evidence type="ECO:0000256" key="11">
    <source>
        <dbReference type="ARBA" id="ARBA00023201"/>
    </source>
</evidence>
<keyword evidence="4" id="KW-1003">Cell membrane</keyword>
<comment type="similarity">
    <text evidence="2 13">Belongs to the sodium:solute symporter (SSF) (TC 2.A.21) family.</text>
</comment>
<evidence type="ECO:0000256" key="8">
    <source>
        <dbReference type="ARBA" id="ARBA00023053"/>
    </source>
</evidence>
<feature type="transmembrane region" description="Helical" evidence="14">
    <location>
        <begin position="383"/>
        <end position="405"/>
    </location>
</feature>
<dbReference type="GO" id="GO:0005886">
    <property type="term" value="C:plasma membrane"/>
    <property type="evidence" value="ECO:0007669"/>
    <property type="project" value="UniProtKB-SubCell"/>
</dbReference>
<feature type="transmembrane region" description="Helical" evidence="14">
    <location>
        <begin position="264"/>
        <end position="283"/>
    </location>
</feature>
<feature type="transmembrane region" description="Helical" evidence="14">
    <location>
        <begin position="440"/>
        <end position="465"/>
    </location>
</feature>
<feature type="transmembrane region" description="Helical" evidence="14">
    <location>
        <begin position="6"/>
        <end position="25"/>
    </location>
</feature>
<dbReference type="PROSITE" id="PS50283">
    <property type="entry name" value="NA_SOLUT_SYMP_3"/>
    <property type="match status" value="1"/>
</dbReference>
<organism evidence="15 16">
    <name type="scientific">Roseovarius litoreus</name>
    <dbReference type="NCBI Taxonomy" id="1155722"/>
    <lineage>
        <taxon>Bacteria</taxon>
        <taxon>Pseudomonadati</taxon>
        <taxon>Pseudomonadota</taxon>
        <taxon>Alphaproteobacteria</taxon>
        <taxon>Rhodobacterales</taxon>
        <taxon>Roseobacteraceae</taxon>
        <taxon>Roseovarius</taxon>
    </lineage>
</organism>
<proteinExistence type="inferred from homology"/>